<feature type="domain" description="DJ-1/PfpI" evidence="6">
    <location>
        <begin position="28"/>
        <end position="228"/>
    </location>
</feature>
<name>M7TXF1_EUTLA</name>
<dbReference type="GO" id="GO:0005737">
    <property type="term" value="C:cytoplasm"/>
    <property type="evidence" value="ECO:0007669"/>
    <property type="project" value="TreeGrafter"/>
</dbReference>
<dbReference type="GO" id="GO:0019243">
    <property type="term" value="P:methylglyoxal catabolic process to D-lactate via S-lactoyl-glutathione"/>
    <property type="evidence" value="ECO:0007669"/>
    <property type="project" value="TreeGrafter"/>
</dbReference>
<reference evidence="8" key="1">
    <citation type="journal article" date="2013" name="Genome Announc.">
        <title>Draft genome sequence of the grapevine dieback fungus Eutypa lata UCR-EL1.</title>
        <authorList>
            <person name="Blanco-Ulate B."/>
            <person name="Rolshausen P.E."/>
            <person name="Cantu D."/>
        </authorList>
    </citation>
    <scope>NUCLEOTIDE SEQUENCE [LARGE SCALE GENOMIC DNA]</scope>
    <source>
        <strain evidence="8">UCR-EL1</strain>
    </source>
</reference>
<dbReference type="InterPro" id="IPR050325">
    <property type="entry name" value="Prot/Nucl_acid_deglycase"/>
</dbReference>
<keyword evidence="8" id="KW-1185">Reference proteome</keyword>
<organism evidence="7 8">
    <name type="scientific">Eutypa lata (strain UCR-EL1)</name>
    <name type="common">Grapevine dieback disease fungus</name>
    <name type="synonym">Eutypa armeniacae</name>
    <dbReference type="NCBI Taxonomy" id="1287681"/>
    <lineage>
        <taxon>Eukaryota</taxon>
        <taxon>Fungi</taxon>
        <taxon>Dikarya</taxon>
        <taxon>Ascomycota</taxon>
        <taxon>Pezizomycotina</taxon>
        <taxon>Sordariomycetes</taxon>
        <taxon>Xylariomycetidae</taxon>
        <taxon>Xylariales</taxon>
        <taxon>Diatrypaceae</taxon>
        <taxon>Eutypa</taxon>
    </lineage>
</organism>
<dbReference type="KEGG" id="ela:UCREL1_1607"/>
<evidence type="ECO:0000313" key="8">
    <source>
        <dbReference type="Proteomes" id="UP000012174"/>
    </source>
</evidence>
<proteinExistence type="inferred from homology"/>
<dbReference type="GO" id="GO:0019172">
    <property type="term" value="F:glyoxalase III activity"/>
    <property type="evidence" value="ECO:0007669"/>
    <property type="project" value="UniProtKB-EC"/>
</dbReference>
<evidence type="ECO:0000256" key="5">
    <source>
        <dbReference type="ARBA" id="ARBA00048082"/>
    </source>
</evidence>
<dbReference type="HOGENOM" id="CLU_070319_2_0_1"/>
<dbReference type="eggNOG" id="ENOG502RZ3Y">
    <property type="taxonomic scope" value="Eukaryota"/>
</dbReference>
<dbReference type="InterPro" id="IPR029062">
    <property type="entry name" value="Class_I_gatase-like"/>
</dbReference>
<dbReference type="SUPFAM" id="SSF52317">
    <property type="entry name" value="Class I glutamine amidotransferase-like"/>
    <property type="match status" value="1"/>
</dbReference>
<dbReference type="Proteomes" id="UP000012174">
    <property type="component" value="Unassembled WGS sequence"/>
</dbReference>
<comment type="catalytic activity">
    <reaction evidence="5">
        <text>methylglyoxal + H2O = (R)-lactate + H(+)</text>
        <dbReference type="Rhea" id="RHEA:27754"/>
        <dbReference type="ChEBI" id="CHEBI:15377"/>
        <dbReference type="ChEBI" id="CHEBI:15378"/>
        <dbReference type="ChEBI" id="CHEBI:16004"/>
        <dbReference type="ChEBI" id="CHEBI:17158"/>
        <dbReference type="EC" id="4.2.1.130"/>
    </reaction>
</comment>
<dbReference type="EC" id="4.2.1.130" evidence="1"/>
<dbReference type="CDD" id="cd03141">
    <property type="entry name" value="GATase1_Hsp31_like"/>
    <property type="match status" value="1"/>
</dbReference>
<evidence type="ECO:0000256" key="1">
    <source>
        <dbReference type="ARBA" id="ARBA00013134"/>
    </source>
</evidence>
<accession>M7TXF1</accession>
<keyword evidence="2" id="KW-0346">Stress response</keyword>
<gene>
    <name evidence="7" type="ORF">UCREL1_1607</name>
</gene>
<dbReference type="OrthoDB" id="543156at2759"/>
<evidence type="ECO:0000313" key="7">
    <source>
        <dbReference type="EMBL" id="EMR71340.1"/>
    </source>
</evidence>
<dbReference type="EMBL" id="KB705649">
    <property type="protein sequence ID" value="EMR71340.1"/>
    <property type="molecule type" value="Genomic_DNA"/>
</dbReference>
<protein>
    <recommendedName>
        <fullName evidence="1">D-lactate dehydratase</fullName>
        <ecNumber evidence="1">4.2.1.130</ecNumber>
    </recommendedName>
</protein>
<evidence type="ECO:0000256" key="3">
    <source>
        <dbReference type="ARBA" id="ARBA00023239"/>
    </source>
</evidence>
<evidence type="ECO:0000256" key="2">
    <source>
        <dbReference type="ARBA" id="ARBA00023016"/>
    </source>
</evidence>
<keyword evidence="3" id="KW-0456">Lyase</keyword>
<comment type="similarity">
    <text evidence="4">Belongs to the peptidase C56 family. HSP31-like subfamily.</text>
</comment>
<evidence type="ECO:0000259" key="6">
    <source>
        <dbReference type="Pfam" id="PF01965"/>
    </source>
</evidence>
<dbReference type="STRING" id="1287681.M7TXF1"/>
<dbReference type="OMA" id="GEKTGFW"/>
<dbReference type="AlphaFoldDB" id="M7TXF1"/>
<dbReference type="Gene3D" id="3.40.50.880">
    <property type="match status" value="1"/>
</dbReference>
<dbReference type="PANTHER" id="PTHR48094">
    <property type="entry name" value="PROTEIN/NUCLEIC ACID DEGLYCASE DJ-1-RELATED"/>
    <property type="match status" value="1"/>
</dbReference>
<dbReference type="PANTHER" id="PTHR48094:SF11">
    <property type="entry name" value="GLUTATHIONE-INDEPENDENT GLYOXALASE HSP31-RELATED"/>
    <property type="match status" value="1"/>
</dbReference>
<sequence length="233" mass="24416">MAPKVLAVLSSYGYIEAAKRPTGWYLPELAHPYKVLTSKGAEITTASPKGGVAPLDPSSVEAFKEDPAATQFLNTKQAVWEQTAKLSSFVGAGAAQEFDALFYPGGFGPMFDLATDAESQALIAEFVAAGKPVAAVCHGPVVLAGVKTAAGRHLVDGKRVTGFSNAEEEFTGIKEYLPFLLEDRLKEAGGRYEKAAEPWAENVVVEDGGKLITGQNPGSSKAVGEALAKSLGL</sequence>
<evidence type="ECO:0000256" key="4">
    <source>
        <dbReference type="ARBA" id="ARBA00038493"/>
    </source>
</evidence>
<dbReference type="Pfam" id="PF01965">
    <property type="entry name" value="DJ-1_PfpI"/>
    <property type="match status" value="1"/>
</dbReference>
<dbReference type="InterPro" id="IPR002818">
    <property type="entry name" value="DJ-1/PfpI"/>
</dbReference>